<name>A0AA45WII4_9BACL</name>
<dbReference type="Proteomes" id="UP001157946">
    <property type="component" value="Unassembled WGS sequence"/>
</dbReference>
<reference evidence="1" key="1">
    <citation type="submission" date="2017-05" db="EMBL/GenBank/DDBJ databases">
        <authorList>
            <person name="Varghese N."/>
            <person name="Submissions S."/>
        </authorList>
    </citation>
    <scope>NUCLEOTIDE SEQUENCE</scope>
    <source>
        <strain evidence="1">DSM 45262</strain>
    </source>
</reference>
<accession>A0AA45WII4</accession>
<dbReference type="EMBL" id="FXTU01000001">
    <property type="protein sequence ID" value="SMP00494.1"/>
    <property type="molecule type" value="Genomic_DNA"/>
</dbReference>
<comment type="caution">
    <text evidence="1">The sequence shown here is derived from an EMBL/GenBank/DDBJ whole genome shotgun (WGS) entry which is preliminary data.</text>
</comment>
<keyword evidence="2" id="KW-1185">Reference proteome</keyword>
<evidence type="ECO:0000313" key="2">
    <source>
        <dbReference type="Proteomes" id="UP001157946"/>
    </source>
</evidence>
<sequence length="121" mass="14557">MKEVYHPCFRDDLAFLHAVLGKKKFKECLIQIDRAVEQVLRNPTKAALLKYPPLTGFRKKKFFSIGRPRKRQRPNMRLLYRYVPAEQTLYFLSVGLRIAERPRNPNDVYSRARERDFSRWE</sequence>
<proteinExistence type="predicted"/>
<evidence type="ECO:0000313" key="1">
    <source>
        <dbReference type="EMBL" id="SMP00494.1"/>
    </source>
</evidence>
<dbReference type="AlphaFoldDB" id="A0AA45WII4"/>
<dbReference type="RefSeq" id="WP_102991538.1">
    <property type="nucleotide sequence ID" value="NZ_FXTU01000001.1"/>
</dbReference>
<protein>
    <submittedName>
        <fullName evidence="1">Uncharacterized protein</fullName>
    </submittedName>
</protein>
<organism evidence="1 2">
    <name type="scientific">Laceyella tengchongensis</name>
    <dbReference type="NCBI Taxonomy" id="574699"/>
    <lineage>
        <taxon>Bacteria</taxon>
        <taxon>Bacillati</taxon>
        <taxon>Bacillota</taxon>
        <taxon>Bacilli</taxon>
        <taxon>Bacillales</taxon>
        <taxon>Thermoactinomycetaceae</taxon>
        <taxon>Laceyella</taxon>
    </lineage>
</organism>
<gene>
    <name evidence="1" type="ORF">SAMN06265361_101102</name>
</gene>